<comment type="caution">
    <text evidence="12">The sequence shown here is derived from an EMBL/GenBank/DDBJ whole genome shotgun (WGS) entry which is preliminary data.</text>
</comment>
<comment type="catalytic activity">
    <reaction evidence="10">
        <text>2 5-aminolevulinate = porphobilinogen + 2 H2O + H(+)</text>
        <dbReference type="Rhea" id="RHEA:24064"/>
        <dbReference type="ChEBI" id="CHEBI:15377"/>
        <dbReference type="ChEBI" id="CHEBI:15378"/>
        <dbReference type="ChEBI" id="CHEBI:58126"/>
        <dbReference type="ChEBI" id="CHEBI:356416"/>
        <dbReference type="EC" id="4.2.1.24"/>
    </reaction>
</comment>
<gene>
    <name evidence="12" type="primary">hemB_3</name>
    <name evidence="12" type="ORF">E5S67_06124</name>
</gene>
<dbReference type="InterPro" id="IPR001731">
    <property type="entry name" value="ALAD"/>
</dbReference>
<reference evidence="12 13" key="1">
    <citation type="journal article" date="2020" name="Sci. Rep.">
        <title>A novel cyanobacterial geosmin producer, revising GeoA distribution and dispersion patterns in Bacteria.</title>
        <authorList>
            <person name="Churro C."/>
            <person name="Semedo-Aguiar A.P."/>
            <person name="Silva A.D."/>
            <person name="Pereira-Leal J.B."/>
            <person name="Leite R.B."/>
        </authorList>
    </citation>
    <scope>NUCLEOTIDE SEQUENCE [LARGE SCALE GENOMIC DNA]</scope>
    <source>
        <strain evidence="12 13">IPMA8</strain>
    </source>
</reference>
<keyword evidence="7 12" id="KW-0456">Lyase</keyword>
<evidence type="ECO:0000256" key="1">
    <source>
        <dbReference type="ARBA" id="ARBA00004694"/>
    </source>
</evidence>
<dbReference type="Gene3D" id="3.20.20.70">
    <property type="entry name" value="Aldolase class I"/>
    <property type="match status" value="1"/>
</dbReference>
<evidence type="ECO:0000313" key="12">
    <source>
        <dbReference type="EMBL" id="NQE38339.1"/>
    </source>
</evidence>
<comment type="similarity">
    <text evidence="2">Belongs to the ALAD family.</text>
</comment>
<name>A0ABX2D6Q5_9CYAN</name>
<evidence type="ECO:0000313" key="13">
    <source>
        <dbReference type="Proteomes" id="UP000702425"/>
    </source>
</evidence>
<sequence length="80" mass="9190">MSSANNVESAVPTPKNQNPSLTTIRPRRLRRTPALRRMVRENHLTVDDLIYPMFVMEGEGQKFEIASIAILNDFLYLEQS</sequence>
<dbReference type="EC" id="4.2.1.24" evidence="4"/>
<proteinExistence type="inferred from homology"/>
<dbReference type="RefSeq" id="WP_425487385.1">
    <property type="nucleotide sequence ID" value="NZ_SRRZ01000207.1"/>
</dbReference>
<evidence type="ECO:0000256" key="9">
    <source>
        <dbReference type="ARBA" id="ARBA00032837"/>
    </source>
</evidence>
<keyword evidence="13" id="KW-1185">Reference proteome</keyword>
<keyword evidence="8" id="KW-0627">Porphyrin biosynthesis</keyword>
<comment type="pathway">
    <text evidence="1">Porphyrin-containing compound metabolism; protoporphyrin-IX biosynthesis; coproporphyrinogen-III from 5-aminolevulinate: step 1/4.</text>
</comment>
<evidence type="ECO:0000256" key="4">
    <source>
        <dbReference type="ARBA" id="ARBA00012053"/>
    </source>
</evidence>
<dbReference type="SUPFAM" id="SSF51569">
    <property type="entry name" value="Aldolase"/>
    <property type="match status" value="1"/>
</dbReference>
<protein>
    <recommendedName>
        <fullName evidence="5">Delta-aminolevulinic acid dehydratase</fullName>
        <ecNumber evidence="4">4.2.1.24</ecNumber>
    </recommendedName>
    <alternativeName>
        <fullName evidence="9">Porphobilinogen synthase</fullName>
    </alternativeName>
</protein>
<dbReference type="InterPro" id="IPR013785">
    <property type="entry name" value="Aldolase_TIM"/>
</dbReference>
<feature type="region of interest" description="Disordered" evidence="11">
    <location>
        <begin position="1"/>
        <end position="25"/>
    </location>
</feature>
<evidence type="ECO:0000256" key="8">
    <source>
        <dbReference type="ARBA" id="ARBA00023244"/>
    </source>
</evidence>
<comment type="subunit">
    <text evidence="3">Homooctamer.</text>
</comment>
<evidence type="ECO:0000256" key="10">
    <source>
        <dbReference type="ARBA" id="ARBA00047651"/>
    </source>
</evidence>
<dbReference type="GO" id="GO:0004655">
    <property type="term" value="F:porphobilinogen synthase activity"/>
    <property type="evidence" value="ECO:0007669"/>
    <property type="project" value="UniProtKB-EC"/>
</dbReference>
<evidence type="ECO:0000256" key="2">
    <source>
        <dbReference type="ARBA" id="ARBA00008055"/>
    </source>
</evidence>
<evidence type="ECO:0000256" key="7">
    <source>
        <dbReference type="ARBA" id="ARBA00023239"/>
    </source>
</evidence>
<evidence type="ECO:0000256" key="11">
    <source>
        <dbReference type="SAM" id="MobiDB-lite"/>
    </source>
</evidence>
<dbReference type="Proteomes" id="UP000702425">
    <property type="component" value="Unassembled WGS sequence"/>
</dbReference>
<evidence type="ECO:0000256" key="5">
    <source>
        <dbReference type="ARBA" id="ARBA00020771"/>
    </source>
</evidence>
<keyword evidence="6" id="KW-0350">Heme biosynthesis</keyword>
<dbReference type="EMBL" id="SRRZ01000207">
    <property type="protein sequence ID" value="NQE38339.1"/>
    <property type="molecule type" value="Genomic_DNA"/>
</dbReference>
<dbReference type="Pfam" id="PF00490">
    <property type="entry name" value="ALAD"/>
    <property type="match status" value="1"/>
</dbReference>
<evidence type="ECO:0000256" key="6">
    <source>
        <dbReference type="ARBA" id="ARBA00023133"/>
    </source>
</evidence>
<accession>A0ABX2D6Q5</accession>
<feature type="compositionally biased region" description="Polar residues" evidence="11">
    <location>
        <begin position="1"/>
        <end position="18"/>
    </location>
</feature>
<organism evidence="12 13">
    <name type="scientific">Microcoleus asticus IPMA8</name>
    <dbReference type="NCBI Taxonomy" id="2563858"/>
    <lineage>
        <taxon>Bacteria</taxon>
        <taxon>Bacillati</taxon>
        <taxon>Cyanobacteriota</taxon>
        <taxon>Cyanophyceae</taxon>
        <taxon>Oscillatoriophycideae</taxon>
        <taxon>Oscillatoriales</taxon>
        <taxon>Microcoleaceae</taxon>
        <taxon>Microcoleus</taxon>
        <taxon>Microcoleus asticus</taxon>
    </lineage>
</organism>
<evidence type="ECO:0000256" key="3">
    <source>
        <dbReference type="ARBA" id="ARBA00011823"/>
    </source>
</evidence>